<dbReference type="GO" id="GO:0003677">
    <property type="term" value="F:DNA binding"/>
    <property type="evidence" value="ECO:0007669"/>
    <property type="project" value="UniProtKB-UniRule"/>
</dbReference>
<dbReference type="InterPro" id="IPR038488">
    <property type="entry name" value="Integrase_DNA-bd_sf"/>
</dbReference>
<dbReference type="AlphaFoldDB" id="A0A432VPH3"/>
<dbReference type="PANTHER" id="PTHR30629">
    <property type="entry name" value="PROPHAGE INTEGRASE"/>
    <property type="match status" value="1"/>
</dbReference>
<evidence type="ECO:0000256" key="2">
    <source>
        <dbReference type="ARBA" id="ARBA00022908"/>
    </source>
</evidence>
<dbReference type="GO" id="GO:0006310">
    <property type="term" value="P:DNA recombination"/>
    <property type="evidence" value="ECO:0007669"/>
    <property type="project" value="UniProtKB-KW"/>
</dbReference>
<dbReference type="OrthoDB" id="9795573at2"/>
<feature type="domain" description="Tyr recombinase" evidence="6">
    <location>
        <begin position="202"/>
        <end position="391"/>
    </location>
</feature>
<dbReference type="InterPro" id="IPR044068">
    <property type="entry name" value="CB"/>
</dbReference>
<gene>
    <name evidence="8" type="ORF">CWE06_12145</name>
</gene>
<evidence type="ECO:0000256" key="5">
    <source>
        <dbReference type="PROSITE-ProRule" id="PRU01248"/>
    </source>
</evidence>
<evidence type="ECO:0000313" key="8">
    <source>
        <dbReference type="EMBL" id="RUO18049.1"/>
    </source>
</evidence>
<keyword evidence="9" id="KW-1185">Reference proteome</keyword>
<dbReference type="Pfam" id="PF00589">
    <property type="entry name" value="Phage_integrase"/>
    <property type="match status" value="1"/>
</dbReference>
<dbReference type="InterPro" id="IPR050808">
    <property type="entry name" value="Phage_Integrase"/>
</dbReference>
<accession>A0A432VPH3</accession>
<evidence type="ECO:0000256" key="1">
    <source>
        <dbReference type="ARBA" id="ARBA00008857"/>
    </source>
</evidence>
<evidence type="ECO:0000313" key="9">
    <source>
        <dbReference type="Proteomes" id="UP000288212"/>
    </source>
</evidence>
<dbReference type="Gene3D" id="1.10.443.10">
    <property type="entry name" value="Intergrase catalytic core"/>
    <property type="match status" value="1"/>
</dbReference>
<proteinExistence type="inferred from homology"/>
<keyword evidence="3 5" id="KW-0238">DNA-binding</keyword>
<dbReference type="InterPro" id="IPR013762">
    <property type="entry name" value="Integrase-like_cat_sf"/>
</dbReference>
<evidence type="ECO:0000256" key="4">
    <source>
        <dbReference type="ARBA" id="ARBA00023172"/>
    </source>
</evidence>
<dbReference type="InterPro" id="IPR010998">
    <property type="entry name" value="Integrase_recombinase_N"/>
</dbReference>
<keyword evidence="2" id="KW-0229">DNA integration</keyword>
<sequence length="406" mass="46966">MPLTQAQIKNAKPKSKVYKLFDGGGLYLQVKPTGYKAFKYDYRIDGTRGTYVIGEYPLHSLKEARELHMEARKLVDKGIHPKSHRDELRIQDSHNSKRFSQYAEEWVSKLNLAETTEKDLRQRIEKNLYPYMDKKPMGQFTTIEIFDILKKVSDRGAVETAVRLASVLKRIYDELLILRLIDTNPAAGVATLLPKRRKGVDQNFGNIQDEKELASLLHQIHNPRSRQDYAVTQALKLMPLVFLRPRNIRFLKWEYVDFEDKLIRIPASEMKSRKPHDVPLANQAIEILRDIQQLTGKKELVFVATKGINKGLSENTTTKALQRLINPNTGEPFGSGYVTSHGFRHTASTHLRELGYESDIVELQLAHVKRDKVEAAYNKAKLMSRRREMMQAWADYLDDLRKQHEQ</sequence>
<dbReference type="EMBL" id="PIPI01000013">
    <property type="protein sequence ID" value="RUO18049.1"/>
    <property type="molecule type" value="Genomic_DNA"/>
</dbReference>
<evidence type="ECO:0000259" key="7">
    <source>
        <dbReference type="PROSITE" id="PS51900"/>
    </source>
</evidence>
<dbReference type="CDD" id="cd00801">
    <property type="entry name" value="INT_P4_C"/>
    <property type="match status" value="1"/>
</dbReference>
<dbReference type="Gene3D" id="1.10.150.130">
    <property type="match status" value="1"/>
</dbReference>
<comment type="caution">
    <text evidence="8">The sequence shown here is derived from an EMBL/GenBank/DDBJ whole genome shotgun (WGS) entry which is preliminary data.</text>
</comment>
<protein>
    <submittedName>
        <fullName evidence="8">Integrase</fullName>
    </submittedName>
</protein>
<dbReference type="InterPro" id="IPR053876">
    <property type="entry name" value="Phage_int_M"/>
</dbReference>
<name>A0A432VPH3_9GAMM</name>
<dbReference type="RefSeq" id="WP_126794678.1">
    <property type="nucleotide sequence ID" value="NZ_PIPI01000013.1"/>
</dbReference>
<dbReference type="Pfam" id="PF22022">
    <property type="entry name" value="Phage_int_M"/>
    <property type="match status" value="1"/>
</dbReference>
<feature type="domain" description="Core-binding (CB)" evidence="7">
    <location>
        <begin position="97"/>
        <end position="176"/>
    </location>
</feature>
<comment type="similarity">
    <text evidence="1">Belongs to the 'phage' integrase family.</text>
</comment>
<organism evidence="8 9">
    <name type="scientific">Aliidiomarina haloalkalitolerans</name>
    <dbReference type="NCBI Taxonomy" id="859059"/>
    <lineage>
        <taxon>Bacteria</taxon>
        <taxon>Pseudomonadati</taxon>
        <taxon>Pseudomonadota</taxon>
        <taxon>Gammaproteobacteria</taxon>
        <taxon>Alteromonadales</taxon>
        <taxon>Idiomarinaceae</taxon>
        <taxon>Aliidiomarina</taxon>
    </lineage>
</organism>
<keyword evidence="4" id="KW-0233">DNA recombination</keyword>
<dbReference type="Pfam" id="PF13356">
    <property type="entry name" value="Arm-DNA-bind_3"/>
    <property type="match status" value="1"/>
</dbReference>
<dbReference type="PROSITE" id="PS51898">
    <property type="entry name" value="TYR_RECOMBINASE"/>
    <property type="match status" value="1"/>
</dbReference>
<dbReference type="Gene3D" id="3.30.160.390">
    <property type="entry name" value="Integrase, DNA-binding domain"/>
    <property type="match status" value="1"/>
</dbReference>
<dbReference type="InterPro" id="IPR002104">
    <property type="entry name" value="Integrase_catalytic"/>
</dbReference>
<dbReference type="InterPro" id="IPR011010">
    <property type="entry name" value="DNA_brk_join_enz"/>
</dbReference>
<dbReference type="GO" id="GO:0015074">
    <property type="term" value="P:DNA integration"/>
    <property type="evidence" value="ECO:0007669"/>
    <property type="project" value="UniProtKB-KW"/>
</dbReference>
<reference evidence="8 9" key="1">
    <citation type="journal article" date="2011" name="Front. Microbiol.">
        <title>Genomic signatures of strain selection and enhancement in Bacillus atrophaeus var. globigii, a historical biowarfare simulant.</title>
        <authorList>
            <person name="Gibbons H.S."/>
            <person name="Broomall S.M."/>
            <person name="McNew L.A."/>
            <person name="Daligault H."/>
            <person name="Chapman C."/>
            <person name="Bruce D."/>
            <person name="Karavis M."/>
            <person name="Krepps M."/>
            <person name="McGregor P.A."/>
            <person name="Hong C."/>
            <person name="Park K.H."/>
            <person name="Akmal A."/>
            <person name="Feldman A."/>
            <person name="Lin J.S."/>
            <person name="Chang W.E."/>
            <person name="Higgs B.W."/>
            <person name="Demirev P."/>
            <person name="Lindquist J."/>
            <person name="Liem A."/>
            <person name="Fochler E."/>
            <person name="Read T.D."/>
            <person name="Tapia R."/>
            <person name="Johnson S."/>
            <person name="Bishop-Lilly K.A."/>
            <person name="Detter C."/>
            <person name="Han C."/>
            <person name="Sozhamannan S."/>
            <person name="Rosenzweig C.N."/>
            <person name="Skowronski E.W."/>
        </authorList>
    </citation>
    <scope>NUCLEOTIDE SEQUENCE [LARGE SCALE GENOMIC DNA]</scope>
    <source>
        <strain evidence="8 9">AK5</strain>
    </source>
</reference>
<evidence type="ECO:0000256" key="3">
    <source>
        <dbReference type="ARBA" id="ARBA00023125"/>
    </source>
</evidence>
<dbReference type="PROSITE" id="PS51900">
    <property type="entry name" value="CB"/>
    <property type="match status" value="1"/>
</dbReference>
<dbReference type="Proteomes" id="UP000288212">
    <property type="component" value="Unassembled WGS sequence"/>
</dbReference>
<dbReference type="PANTHER" id="PTHR30629:SF2">
    <property type="entry name" value="PROPHAGE INTEGRASE INTS-RELATED"/>
    <property type="match status" value="1"/>
</dbReference>
<dbReference type="InterPro" id="IPR025166">
    <property type="entry name" value="Integrase_DNA_bind_dom"/>
</dbReference>
<evidence type="ECO:0000259" key="6">
    <source>
        <dbReference type="PROSITE" id="PS51898"/>
    </source>
</evidence>
<dbReference type="SUPFAM" id="SSF56349">
    <property type="entry name" value="DNA breaking-rejoining enzymes"/>
    <property type="match status" value="1"/>
</dbReference>